<dbReference type="AlphaFoldDB" id="A0AAN8WP10"/>
<proteinExistence type="predicted"/>
<dbReference type="EMBL" id="JAXCGZ010020764">
    <property type="protein sequence ID" value="KAK7065538.1"/>
    <property type="molecule type" value="Genomic_DNA"/>
</dbReference>
<feature type="compositionally biased region" description="Basic residues" evidence="1">
    <location>
        <begin position="88"/>
        <end position="99"/>
    </location>
</feature>
<evidence type="ECO:0000313" key="2">
    <source>
        <dbReference type="EMBL" id="KAK7065538.1"/>
    </source>
</evidence>
<feature type="compositionally biased region" description="Polar residues" evidence="1">
    <location>
        <begin position="468"/>
        <end position="477"/>
    </location>
</feature>
<gene>
    <name evidence="2" type="ORF">SK128_001020</name>
</gene>
<feature type="region of interest" description="Disordered" evidence="1">
    <location>
        <begin position="566"/>
        <end position="605"/>
    </location>
</feature>
<evidence type="ECO:0000313" key="3">
    <source>
        <dbReference type="Proteomes" id="UP001381693"/>
    </source>
</evidence>
<name>A0AAN8WP10_HALRR</name>
<comment type="caution">
    <text evidence="2">The sequence shown here is derived from an EMBL/GenBank/DDBJ whole genome shotgun (WGS) entry which is preliminary data.</text>
</comment>
<dbReference type="Proteomes" id="UP001381693">
    <property type="component" value="Unassembled WGS sequence"/>
</dbReference>
<evidence type="ECO:0000256" key="1">
    <source>
        <dbReference type="SAM" id="MobiDB-lite"/>
    </source>
</evidence>
<feature type="region of interest" description="Disordered" evidence="1">
    <location>
        <begin position="44"/>
        <end position="108"/>
    </location>
</feature>
<reference evidence="2 3" key="1">
    <citation type="submission" date="2023-11" db="EMBL/GenBank/DDBJ databases">
        <title>Halocaridina rubra genome assembly.</title>
        <authorList>
            <person name="Smith C."/>
        </authorList>
    </citation>
    <scope>NUCLEOTIDE SEQUENCE [LARGE SCALE GENOMIC DNA]</scope>
    <source>
        <strain evidence="2">EP-1</strain>
        <tissue evidence="2">Whole</tissue>
    </source>
</reference>
<protein>
    <submittedName>
        <fullName evidence="2">Uncharacterized protein</fullName>
    </submittedName>
</protein>
<feature type="region of interest" description="Disordered" evidence="1">
    <location>
        <begin position="285"/>
        <end position="316"/>
    </location>
</feature>
<feature type="region of interest" description="Disordered" evidence="1">
    <location>
        <begin position="240"/>
        <end position="271"/>
    </location>
</feature>
<feature type="compositionally biased region" description="Basic and acidic residues" evidence="1">
    <location>
        <begin position="243"/>
        <end position="252"/>
    </location>
</feature>
<feature type="region of interest" description="Disordered" evidence="1">
    <location>
        <begin position="434"/>
        <end position="481"/>
    </location>
</feature>
<feature type="compositionally biased region" description="Polar residues" evidence="1">
    <location>
        <begin position="294"/>
        <end position="308"/>
    </location>
</feature>
<feature type="region of interest" description="Disordered" evidence="1">
    <location>
        <begin position="515"/>
        <end position="536"/>
    </location>
</feature>
<feature type="region of interest" description="Disordered" evidence="1">
    <location>
        <begin position="150"/>
        <end position="175"/>
    </location>
</feature>
<accession>A0AAN8WP10</accession>
<feature type="compositionally biased region" description="Basic and acidic residues" evidence="1">
    <location>
        <begin position="592"/>
        <end position="603"/>
    </location>
</feature>
<organism evidence="2 3">
    <name type="scientific">Halocaridina rubra</name>
    <name type="common">Hawaiian red shrimp</name>
    <dbReference type="NCBI Taxonomy" id="373956"/>
    <lineage>
        <taxon>Eukaryota</taxon>
        <taxon>Metazoa</taxon>
        <taxon>Ecdysozoa</taxon>
        <taxon>Arthropoda</taxon>
        <taxon>Crustacea</taxon>
        <taxon>Multicrustacea</taxon>
        <taxon>Malacostraca</taxon>
        <taxon>Eumalacostraca</taxon>
        <taxon>Eucarida</taxon>
        <taxon>Decapoda</taxon>
        <taxon>Pleocyemata</taxon>
        <taxon>Caridea</taxon>
        <taxon>Atyoidea</taxon>
        <taxon>Atyidae</taxon>
        <taxon>Halocaridina</taxon>
    </lineage>
</organism>
<sequence>MCRHGWGFKAAFRFCHHVLCTNASPSPPKSSILLLCCGEDSSLSTPTSPGEAGVPSGTGGGQEGSLSGSQESVRGRHRLQRQMAQSRKTFRFRKSKHGHHVETQERTPQVAHIEVEPARLPPMTTGQIVGGEDPALRELSVPYIAKDDFPSQTRASLKRDRQRPGVIQPEPESASEISYMETSTISGYRESFGGFDMSLQELERLEMQVRTGKYKEPLSAQPGPTRKTGVAETRFQEPTISREQVETQDNKARNNVPPVVPPPTSWGHGIRDVRETTPRNISETIQHQDHETHSLQQHSYPHSVSPKTSEMPYPSRGSQMVQVSHDIHQVSKTSSSLQYATEHSHIPQVAHSHQIKPDTQILRAHSSQPQVMHHTEEMHSIHPASGYRGQQLETLRSTQLSHGTRSVHSAISTHPGKSNLTVHFAQPTHSELSHHTPATRYHSSHGHSTRHDEGYSGSHIQHPGDISSYGQYPTPLSHSKRSYPEYVHATHTHPYSSLEPRTCSSHATQHKHSIQVTDSSHSSSHSQPTVWRHSWTEGETKEQRVWDTQDTFKVRLREKENQFKSVKESEERHLHSPGRQQLAAAESVPVQEWKDPNIKKGDDNGGACELSSLLRRLERRTPSEQSLLVAFTERDEDTLI</sequence>
<keyword evidence="3" id="KW-1185">Reference proteome</keyword>